<evidence type="ECO:0000256" key="1">
    <source>
        <dbReference type="SAM" id="MobiDB-lite"/>
    </source>
</evidence>
<feature type="compositionally biased region" description="Basic and acidic residues" evidence="1">
    <location>
        <begin position="87"/>
        <end position="96"/>
    </location>
</feature>
<dbReference type="AlphaFoldDB" id="A0A2I0TDS0"/>
<gene>
    <name evidence="2" type="ORF">llap_17738</name>
</gene>
<protein>
    <submittedName>
        <fullName evidence="2">Iq domain-containing protein e isoform x1</fullName>
    </submittedName>
</protein>
<accession>A0A2I0TDS0</accession>
<feature type="compositionally biased region" description="Basic and acidic residues" evidence="1">
    <location>
        <begin position="26"/>
        <end position="36"/>
    </location>
</feature>
<name>A0A2I0TDS0_LIMLA</name>
<reference evidence="3" key="2">
    <citation type="submission" date="2017-12" db="EMBL/GenBank/DDBJ databases">
        <title>Genome sequence of the Bar-tailed Godwit (Limosa lapponica baueri).</title>
        <authorList>
            <person name="Lima N.C.B."/>
            <person name="Parody-Merino A.M."/>
            <person name="Battley P.F."/>
            <person name="Fidler A.E."/>
            <person name="Prosdocimi F."/>
        </authorList>
    </citation>
    <scope>NUCLEOTIDE SEQUENCE [LARGE SCALE GENOMIC DNA]</scope>
</reference>
<evidence type="ECO:0000313" key="2">
    <source>
        <dbReference type="EMBL" id="PKU31958.1"/>
    </source>
</evidence>
<evidence type="ECO:0000313" key="3">
    <source>
        <dbReference type="Proteomes" id="UP000233556"/>
    </source>
</evidence>
<feature type="compositionally biased region" description="Polar residues" evidence="1">
    <location>
        <begin position="1"/>
        <end position="10"/>
    </location>
</feature>
<feature type="region of interest" description="Disordered" evidence="1">
    <location>
        <begin position="179"/>
        <end position="210"/>
    </location>
</feature>
<dbReference type="PROSITE" id="PS50096">
    <property type="entry name" value="IQ"/>
    <property type="match status" value="1"/>
</dbReference>
<dbReference type="OrthoDB" id="2136082at2759"/>
<keyword evidence="3" id="KW-1185">Reference proteome</keyword>
<feature type="region of interest" description="Disordered" evidence="1">
    <location>
        <begin position="225"/>
        <end position="247"/>
    </location>
</feature>
<dbReference type="Proteomes" id="UP000233556">
    <property type="component" value="Unassembled WGS sequence"/>
</dbReference>
<sequence length="266" mass="29857">MENTRVSSANSESSQLLAVSSSPSLDLDHPDPQQVDHGEECRRLQGLVKKLKSDKKALQNLLLNKELDIQQLLQAKADVELELQKWQNKKEEKSTEEQTLSEETENLTQKVEKLEPKLEEEKRQMAEDTMEKLSKNCCTSSMSNSLSLSSDCKEEDEIVTFIQSIFRAHLARTVLLEERPSVSSEKPDSAIYSTEKKPVPAALQRPPPISMSSVPGNLISLCVQKSSEKPWQPTPSLPGDEAHSDDSDDVVIVPSLLQMKKNYTHF</sequence>
<feature type="region of interest" description="Disordered" evidence="1">
    <location>
        <begin position="87"/>
        <end position="112"/>
    </location>
</feature>
<reference evidence="3" key="1">
    <citation type="submission" date="2017-11" db="EMBL/GenBank/DDBJ databases">
        <authorList>
            <person name="Lima N.C."/>
            <person name="Parody-Merino A.M."/>
            <person name="Battley P.F."/>
            <person name="Fidler A.E."/>
            <person name="Prosdocimi F."/>
        </authorList>
    </citation>
    <scope>NUCLEOTIDE SEQUENCE [LARGE SCALE GENOMIC DNA]</scope>
</reference>
<proteinExistence type="predicted"/>
<feature type="region of interest" description="Disordered" evidence="1">
    <location>
        <begin position="1"/>
        <end position="36"/>
    </location>
</feature>
<feature type="compositionally biased region" description="Basic and acidic residues" evidence="1">
    <location>
        <begin position="179"/>
        <end position="198"/>
    </location>
</feature>
<dbReference type="EMBL" id="KZ512024">
    <property type="protein sequence ID" value="PKU31958.1"/>
    <property type="molecule type" value="Genomic_DNA"/>
</dbReference>
<organism evidence="2 3">
    <name type="scientific">Limosa lapponica baueri</name>
    <dbReference type="NCBI Taxonomy" id="1758121"/>
    <lineage>
        <taxon>Eukaryota</taxon>
        <taxon>Metazoa</taxon>
        <taxon>Chordata</taxon>
        <taxon>Craniata</taxon>
        <taxon>Vertebrata</taxon>
        <taxon>Euteleostomi</taxon>
        <taxon>Archelosauria</taxon>
        <taxon>Archosauria</taxon>
        <taxon>Dinosauria</taxon>
        <taxon>Saurischia</taxon>
        <taxon>Theropoda</taxon>
        <taxon>Coelurosauria</taxon>
        <taxon>Aves</taxon>
        <taxon>Neognathae</taxon>
        <taxon>Neoaves</taxon>
        <taxon>Charadriiformes</taxon>
        <taxon>Scolopacidae</taxon>
        <taxon>Limosa</taxon>
    </lineage>
</organism>
<feature type="compositionally biased region" description="Low complexity" evidence="1">
    <location>
        <begin position="11"/>
        <end position="25"/>
    </location>
</feature>